<evidence type="ECO:0000313" key="1">
    <source>
        <dbReference type="EMBL" id="ENZ12427.1"/>
    </source>
</evidence>
<gene>
    <name evidence="1" type="ORF">HMPREF1090_03553</name>
</gene>
<dbReference type="Proteomes" id="UP000013085">
    <property type="component" value="Unassembled WGS sequence"/>
</dbReference>
<evidence type="ECO:0000313" key="2">
    <source>
        <dbReference type="Proteomes" id="UP000013085"/>
    </source>
</evidence>
<dbReference type="PATRIC" id="fig|999408.3.peg.3824"/>
<comment type="caution">
    <text evidence="1">The sequence shown here is derived from an EMBL/GenBank/DDBJ whole genome shotgun (WGS) entry which is preliminary data.</text>
</comment>
<name>A0A0E2H830_9FIRM</name>
<accession>A0A0E2H830</accession>
<dbReference type="AlphaFoldDB" id="A0A0E2H830"/>
<protein>
    <submittedName>
        <fullName evidence="1">Uncharacterized protein</fullName>
    </submittedName>
</protein>
<dbReference type="EMBL" id="AGYR01000039">
    <property type="protein sequence ID" value="ENZ12427.1"/>
    <property type="molecule type" value="Genomic_DNA"/>
</dbReference>
<organism evidence="1 2">
    <name type="scientific">[Clostridium] clostridioforme 90A8</name>
    <dbReference type="NCBI Taxonomy" id="999408"/>
    <lineage>
        <taxon>Bacteria</taxon>
        <taxon>Bacillati</taxon>
        <taxon>Bacillota</taxon>
        <taxon>Clostridia</taxon>
        <taxon>Lachnospirales</taxon>
        <taxon>Lachnospiraceae</taxon>
        <taxon>Enterocloster</taxon>
    </lineage>
</organism>
<sequence length="50" mass="5619">MNHKVENISKLIVGERSIETSVSKVSKETGAVLTELVMKSDKEKITFQVR</sequence>
<proteinExistence type="predicted"/>
<dbReference type="RefSeq" id="WP_002593661.1">
    <property type="nucleotide sequence ID" value="NZ_KB850979.1"/>
</dbReference>
<dbReference type="HOGENOM" id="CLU_3116328_0_0_9"/>
<reference evidence="1 2" key="1">
    <citation type="submission" date="2013-01" db="EMBL/GenBank/DDBJ databases">
        <title>The Genome Sequence of Clostridium clostridioforme 90A8.</title>
        <authorList>
            <consortium name="The Broad Institute Genome Sequencing Platform"/>
            <person name="Earl A."/>
            <person name="Ward D."/>
            <person name="Feldgarden M."/>
            <person name="Gevers D."/>
            <person name="Courvalin P."/>
            <person name="Lambert T."/>
            <person name="Walker B."/>
            <person name="Young S.K."/>
            <person name="Zeng Q."/>
            <person name="Gargeya S."/>
            <person name="Fitzgerald M."/>
            <person name="Haas B."/>
            <person name="Abouelleil A."/>
            <person name="Alvarado L."/>
            <person name="Arachchi H.M."/>
            <person name="Berlin A.M."/>
            <person name="Chapman S.B."/>
            <person name="Dewar J."/>
            <person name="Goldberg J."/>
            <person name="Griggs A."/>
            <person name="Gujja S."/>
            <person name="Hansen M."/>
            <person name="Howarth C."/>
            <person name="Imamovic A."/>
            <person name="Larimer J."/>
            <person name="McCowan C."/>
            <person name="Murphy C."/>
            <person name="Neiman D."/>
            <person name="Pearson M."/>
            <person name="Priest M."/>
            <person name="Roberts A."/>
            <person name="Saif S."/>
            <person name="Shea T."/>
            <person name="Sisk P."/>
            <person name="Sykes S."/>
            <person name="Wortman J."/>
            <person name="Nusbaum C."/>
            <person name="Birren B."/>
        </authorList>
    </citation>
    <scope>NUCLEOTIDE SEQUENCE [LARGE SCALE GENOMIC DNA]</scope>
    <source>
        <strain evidence="1 2">90A8</strain>
    </source>
</reference>